<keyword evidence="3" id="KW-1185">Reference proteome</keyword>
<evidence type="ECO:0000313" key="2">
    <source>
        <dbReference type="EMBL" id="MFD2035173.1"/>
    </source>
</evidence>
<name>A0ABW4VPI3_9BACT</name>
<dbReference type="Proteomes" id="UP001597361">
    <property type="component" value="Unassembled WGS sequence"/>
</dbReference>
<evidence type="ECO:0000313" key="3">
    <source>
        <dbReference type="Proteomes" id="UP001597361"/>
    </source>
</evidence>
<organism evidence="2 3">
    <name type="scientific">Belliella marina</name>
    <dbReference type="NCBI Taxonomy" id="1644146"/>
    <lineage>
        <taxon>Bacteria</taxon>
        <taxon>Pseudomonadati</taxon>
        <taxon>Bacteroidota</taxon>
        <taxon>Cytophagia</taxon>
        <taxon>Cytophagales</taxon>
        <taxon>Cyclobacteriaceae</taxon>
        <taxon>Belliella</taxon>
    </lineage>
</organism>
<dbReference type="RefSeq" id="WP_376885951.1">
    <property type="nucleotide sequence ID" value="NZ_JBHUHR010000027.1"/>
</dbReference>
<proteinExistence type="predicted"/>
<protein>
    <submittedName>
        <fullName evidence="2">AAA family ATPase</fullName>
    </submittedName>
</protein>
<accession>A0ABW4VPI3</accession>
<feature type="domain" description="Rad50/SbcC-type AAA" evidence="1">
    <location>
        <begin position="6"/>
        <end position="132"/>
    </location>
</feature>
<sequence>MKINQIIISNYRAFYTEKGEERTKYIIDLKDGKNMLIYGENGSGKSSFYKGVKDLFYSSIDPSYRLIENVFAKSLELDEQPFIEIAFKENGQPDKTYRFSSDPHRNVVNDEILRSVASARSFMTYRDLLKIHFMSDSAVNLFGFLFESEGLLADLPNPAPSSPETNLKLKDLFQIVKSNPDEVNVKDFVSGVNQTLEDLSTILNSLLKYFDESISVTFPQLTETSIKSGFPVISLKVNYFGVDLSDSTEQYHHFLNEARLSALAICIFLAGHLSVPSPQFKMLFLDDIFTGLDMSNRMPLLDILTDPVIKGTDETFTGHQIFLTTYDRQWYELAKNDMGNSKWYFHEMYIDHHSQEFDHPIWLPAQNDFEKAQYYFKTKQYPACANYQRKICENLIKRFLPDNKKYDSLPNGEIVPVNKLDTFVTKLKLYLEENGLSFIPFIKLRNCLRVVMNPLSHDDFESPIYKKELQLVFEIIDDLKGLKNTILMNAGEKIIMKKTNPSTGLEREYVCELTTPIRRIEHAHGVKIPVFYILPLTQKEGDQRKCKISYGGKFEDIYGMFCHSLGVEKATDPFDDFILNDGSKMNQIFVYNEKT</sequence>
<dbReference type="EMBL" id="JBHUHR010000027">
    <property type="protein sequence ID" value="MFD2035173.1"/>
    <property type="molecule type" value="Genomic_DNA"/>
</dbReference>
<dbReference type="InterPro" id="IPR027417">
    <property type="entry name" value="P-loop_NTPase"/>
</dbReference>
<dbReference type="Pfam" id="PF13476">
    <property type="entry name" value="AAA_23"/>
    <property type="match status" value="1"/>
</dbReference>
<dbReference type="SUPFAM" id="SSF52540">
    <property type="entry name" value="P-loop containing nucleoside triphosphate hydrolases"/>
    <property type="match status" value="1"/>
</dbReference>
<evidence type="ECO:0000259" key="1">
    <source>
        <dbReference type="Pfam" id="PF13476"/>
    </source>
</evidence>
<comment type="caution">
    <text evidence="2">The sequence shown here is derived from an EMBL/GenBank/DDBJ whole genome shotgun (WGS) entry which is preliminary data.</text>
</comment>
<dbReference type="Gene3D" id="3.40.50.300">
    <property type="entry name" value="P-loop containing nucleotide triphosphate hydrolases"/>
    <property type="match status" value="1"/>
</dbReference>
<reference evidence="3" key="1">
    <citation type="journal article" date="2019" name="Int. J. Syst. Evol. Microbiol.">
        <title>The Global Catalogue of Microorganisms (GCM) 10K type strain sequencing project: providing services to taxonomists for standard genome sequencing and annotation.</title>
        <authorList>
            <consortium name="The Broad Institute Genomics Platform"/>
            <consortium name="The Broad Institute Genome Sequencing Center for Infectious Disease"/>
            <person name="Wu L."/>
            <person name="Ma J."/>
        </authorList>
    </citation>
    <scope>NUCLEOTIDE SEQUENCE [LARGE SCALE GENOMIC DNA]</scope>
    <source>
        <strain evidence="3">CGMCC 1.15180</strain>
    </source>
</reference>
<dbReference type="InterPro" id="IPR038729">
    <property type="entry name" value="Rad50/SbcC_AAA"/>
</dbReference>
<gene>
    <name evidence="2" type="ORF">ACFSKL_10245</name>
</gene>